<dbReference type="Gene3D" id="1.10.10.10">
    <property type="entry name" value="Winged helix-like DNA-binding domain superfamily/Winged helix DNA-binding domain"/>
    <property type="match status" value="1"/>
</dbReference>
<protein>
    <submittedName>
        <fullName evidence="3">MarR family transcriptional regulator</fullName>
    </submittedName>
</protein>
<dbReference type="InterPro" id="IPR036388">
    <property type="entry name" value="WH-like_DNA-bd_sf"/>
</dbReference>
<dbReference type="SMART" id="SM00347">
    <property type="entry name" value="HTH_MARR"/>
    <property type="match status" value="1"/>
</dbReference>
<dbReference type="Proteomes" id="UP000823882">
    <property type="component" value="Unassembled WGS sequence"/>
</dbReference>
<dbReference type="InterPro" id="IPR039422">
    <property type="entry name" value="MarR/SlyA-like"/>
</dbReference>
<dbReference type="GO" id="GO:0003700">
    <property type="term" value="F:DNA-binding transcription factor activity"/>
    <property type="evidence" value="ECO:0007669"/>
    <property type="project" value="InterPro"/>
</dbReference>
<dbReference type="GO" id="GO:0005737">
    <property type="term" value="C:cytoplasm"/>
    <property type="evidence" value="ECO:0007669"/>
    <property type="project" value="UniProtKB-SubCell"/>
</dbReference>
<organism evidence="3 4">
    <name type="scientific">Candidatus Intestinimonas pullistercoris</name>
    <dbReference type="NCBI Taxonomy" id="2838623"/>
    <lineage>
        <taxon>Bacteria</taxon>
        <taxon>Bacillati</taxon>
        <taxon>Bacillota</taxon>
        <taxon>Clostridia</taxon>
        <taxon>Eubacteriales</taxon>
        <taxon>Intestinimonas</taxon>
    </lineage>
</organism>
<gene>
    <name evidence="3" type="ORF">H9701_08585</name>
</gene>
<dbReference type="PROSITE" id="PS50995">
    <property type="entry name" value="HTH_MARR_2"/>
    <property type="match status" value="1"/>
</dbReference>
<dbReference type="AlphaFoldDB" id="A0A9D2T1G1"/>
<comment type="caution">
    <text evidence="3">The sequence shown here is derived from an EMBL/GenBank/DDBJ whole genome shotgun (WGS) entry which is preliminary data.</text>
</comment>
<dbReference type="PANTHER" id="PTHR33164">
    <property type="entry name" value="TRANSCRIPTIONAL REGULATOR, MARR FAMILY"/>
    <property type="match status" value="1"/>
</dbReference>
<sequence>MSVDVDRSMMIQENRQISIQLEQLGNRAMAQKGLTAIQAHMLLYILEHSEEGTSLTDIHQHFGYSMAALSSVTKRLREKGYVRAEPCARDDRRKLLFGTRKGEAVQETLDRLMCSSQDQLYSGFSQEELTTLDRLQKKMLRNLSALMQQDSKEVTQP</sequence>
<dbReference type="SUPFAM" id="SSF46785">
    <property type="entry name" value="Winged helix' DNA-binding domain"/>
    <property type="match status" value="1"/>
</dbReference>
<dbReference type="EMBL" id="DWWJ01000155">
    <property type="protein sequence ID" value="HJC41595.1"/>
    <property type="molecule type" value="Genomic_DNA"/>
</dbReference>
<evidence type="ECO:0000313" key="4">
    <source>
        <dbReference type="Proteomes" id="UP000823882"/>
    </source>
</evidence>
<dbReference type="PANTHER" id="PTHR33164:SF5">
    <property type="entry name" value="ORGANIC HYDROPEROXIDE RESISTANCE TRANSCRIPTIONAL REGULATOR"/>
    <property type="match status" value="1"/>
</dbReference>
<evidence type="ECO:0000313" key="3">
    <source>
        <dbReference type="EMBL" id="HJC41595.1"/>
    </source>
</evidence>
<dbReference type="InterPro" id="IPR036390">
    <property type="entry name" value="WH_DNA-bd_sf"/>
</dbReference>
<name>A0A9D2T1G1_9FIRM</name>
<accession>A0A9D2T1G1</accession>
<dbReference type="GO" id="GO:0006950">
    <property type="term" value="P:response to stress"/>
    <property type="evidence" value="ECO:0007669"/>
    <property type="project" value="TreeGrafter"/>
</dbReference>
<feature type="domain" description="HTH marR-type" evidence="2">
    <location>
        <begin position="7"/>
        <end position="141"/>
    </location>
</feature>
<dbReference type="PRINTS" id="PR00598">
    <property type="entry name" value="HTHMARR"/>
</dbReference>
<reference evidence="3" key="2">
    <citation type="submission" date="2021-04" db="EMBL/GenBank/DDBJ databases">
        <authorList>
            <person name="Gilroy R."/>
        </authorList>
    </citation>
    <scope>NUCLEOTIDE SEQUENCE</scope>
    <source>
        <strain evidence="3">CHK186-1790</strain>
    </source>
</reference>
<evidence type="ECO:0000259" key="2">
    <source>
        <dbReference type="PROSITE" id="PS50995"/>
    </source>
</evidence>
<reference evidence="3" key="1">
    <citation type="journal article" date="2021" name="PeerJ">
        <title>Extensive microbial diversity within the chicken gut microbiome revealed by metagenomics and culture.</title>
        <authorList>
            <person name="Gilroy R."/>
            <person name="Ravi A."/>
            <person name="Getino M."/>
            <person name="Pursley I."/>
            <person name="Horton D.L."/>
            <person name="Alikhan N.F."/>
            <person name="Baker D."/>
            <person name="Gharbi K."/>
            <person name="Hall N."/>
            <person name="Watson M."/>
            <person name="Adriaenssens E.M."/>
            <person name="Foster-Nyarko E."/>
            <person name="Jarju S."/>
            <person name="Secka A."/>
            <person name="Antonio M."/>
            <person name="Oren A."/>
            <person name="Chaudhuri R.R."/>
            <person name="La Ragione R."/>
            <person name="Hildebrand F."/>
            <person name="Pallen M.J."/>
        </authorList>
    </citation>
    <scope>NUCLEOTIDE SEQUENCE</scope>
    <source>
        <strain evidence="3">CHK186-1790</strain>
    </source>
</reference>
<dbReference type="Pfam" id="PF12802">
    <property type="entry name" value="MarR_2"/>
    <property type="match status" value="1"/>
</dbReference>
<proteinExistence type="predicted"/>
<comment type="subcellular location">
    <subcellularLocation>
        <location evidence="1">Cytoplasm</location>
    </subcellularLocation>
</comment>
<dbReference type="InterPro" id="IPR000835">
    <property type="entry name" value="HTH_MarR-typ"/>
</dbReference>
<evidence type="ECO:0000256" key="1">
    <source>
        <dbReference type="ARBA" id="ARBA00004496"/>
    </source>
</evidence>